<keyword evidence="4" id="KW-1185">Reference proteome</keyword>
<feature type="region of interest" description="Disordered" evidence="1">
    <location>
        <begin position="111"/>
        <end position="130"/>
    </location>
</feature>
<dbReference type="InterPro" id="IPR015143">
    <property type="entry name" value="L27_1"/>
</dbReference>
<dbReference type="PROSITE" id="PS51022">
    <property type="entry name" value="L27"/>
    <property type="match status" value="1"/>
</dbReference>
<dbReference type="Proteomes" id="UP001557470">
    <property type="component" value="Unassembled WGS sequence"/>
</dbReference>
<organism evidence="3 4">
    <name type="scientific">Umbra pygmaea</name>
    <name type="common">Eastern mudminnow</name>
    <dbReference type="NCBI Taxonomy" id="75934"/>
    <lineage>
        <taxon>Eukaryota</taxon>
        <taxon>Metazoa</taxon>
        <taxon>Chordata</taxon>
        <taxon>Craniata</taxon>
        <taxon>Vertebrata</taxon>
        <taxon>Euteleostomi</taxon>
        <taxon>Actinopterygii</taxon>
        <taxon>Neopterygii</taxon>
        <taxon>Teleostei</taxon>
        <taxon>Protacanthopterygii</taxon>
        <taxon>Esociformes</taxon>
        <taxon>Umbridae</taxon>
        <taxon>Umbra</taxon>
    </lineage>
</organism>
<sequence>MVHKNDAERAVGLLKQYQDSLTSPEEQALKTNVGIVSTIFSSSLFQALLDIQECYQVTLQLNAAQSKGKDDCALGAGENSGDEEGVLRVRVTSRKNTQKVEHVSGLVSHSHIDTPKVSHPGLTSGLMNPL</sequence>
<proteinExistence type="predicted"/>
<evidence type="ECO:0000313" key="3">
    <source>
        <dbReference type="EMBL" id="KAL0974150.1"/>
    </source>
</evidence>
<dbReference type="EMBL" id="JAGEUA010000006">
    <property type="protein sequence ID" value="KAL0974150.1"/>
    <property type="molecule type" value="Genomic_DNA"/>
</dbReference>
<gene>
    <name evidence="3" type="ORF">UPYG_G00216290</name>
</gene>
<accession>A0ABD0WLS1</accession>
<dbReference type="SUPFAM" id="SSF101288">
    <property type="entry name" value="L27 domain"/>
    <property type="match status" value="1"/>
</dbReference>
<feature type="domain" description="L27" evidence="2">
    <location>
        <begin position="3"/>
        <end position="63"/>
    </location>
</feature>
<comment type="caution">
    <text evidence="3">The sequence shown here is derived from an EMBL/GenBank/DDBJ whole genome shotgun (WGS) entry which is preliminary data.</text>
</comment>
<dbReference type="AlphaFoldDB" id="A0ABD0WLS1"/>
<evidence type="ECO:0000259" key="2">
    <source>
        <dbReference type="PROSITE" id="PS51022"/>
    </source>
</evidence>
<evidence type="ECO:0000256" key="1">
    <source>
        <dbReference type="SAM" id="MobiDB-lite"/>
    </source>
</evidence>
<dbReference type="Pfam" id="PF09058">
    <property type="entry name" value="L27_1"/>
    <property type="match status" value="1"/>
</dbReference>
<name>A0ABD0WLS1_UMBPY</name>
<reference evidence="3 4" key="1">
    <citation type="submission" date="2024-06" db="EMBL/GenBank/DDBJ databases">
        <authorList>
            <person name="Pan Q."/>
            <person name="Wen M."/>
            <person name="Jouanno E."/>
            <person name="Zahm M."/>
            <person name="Klopp C."/>
            <person name="Cabau C."/>
            <person name="Louis A."/>
            <person name="Berthelot C."/>
            <person name="Parey E."/>
            <person name="Roest Crollius H."/>
            <person name="Montfort J."/>
            <person name="Robinson-Rechavi M."/>
            <person name="Bouchez O."/>
            <person name="Lampietro C."/>
            <person name="Lopez Roques C."/>
            <person name="Donnadieu C."/>
            <person name="Postlethwait J."/>
            <person name="Bobe J."/>
            <person name="Verreycken H."/>
            <person name="Guiguen Y."/>
        </authorList>
    </citation>
    <scope>NUCLEOTIDE SEQUENCE [LARGE SCALE GENOMIC DNA]</scope>
    <source>
        <strain evidence="3">Up_M1</strain>
        <tissue evidence="3">Testis</tissue>
    </source>
</reference>
<dbReference type="InterPro" id="IPR004172">
    <property type="entry name" value="L27_dom"/>
</dbReference>
<protein>
    <recommendedName>
        <fullName evidence="2">L27 domain-containing protein</fullName>
    </recommendedName>
</protein>
<dbReference type="Gene3D" id="1.10.287.470">
    <property type="entry name" value="Helix hairpin bin"/>
    <property type="match status" value="1"/>
</dbReference>
<dbReference type="InterPro" id="IPR036892">
    <property type="entry name" value="L27_dom_sf"/>
</dbReference>
<evidence type="ECO:0000313" key="4">
    <source>
        <dbReference type="Proteomes" id="UP001557470"/>
    </source>
</evidence>